<evidence type="ECO:0000256" key="8">
    <source>
        <dbReference type="ARBA" id="ARBA00023134"/>
    </source>
</evidence>
<evidence type="ECO:0000256" key="10">
    <source>
        <dbReference type="ARBA" id="ARBA00044624"/>
    </source>
</evidence>
<dbReference type="InterPro" id="IPR017074">
    <property type="entry name" value="mRNA_cap_enz_bifunc"/>
</dbReference>
<keyword evidence="17" id="KW-1185">Reference proteome</keyword>
<evidence type="ECO:0000256" key="1">
    <source>
        <dbReference type="ARBA" id="ARBA00004123"/>
    </source>
</evidence>
<evidence type="ECO:0000313" key="17">
    <source>
        <dbReference type="Proteomes" id="UP001608902"/>
    </source>
</evidence>
<feature type="binding site" evidence="12">
    <location>
        <begin position="188"/>
        <end position="190"/>
    </location>
    <ligand>
        <name>GTP</name>
        <dbReference type="ChEBI" id="CHEBI:37565"/>
    </ligand>
</feature>
<evidence type="ECO:0000256" key="11">
    <source>
        <dbReference type="PIRSR" id="PIRSR036958-2"/>
    </source>
</evidence>
<evidence type="ECO:0000256" key="3">
    <source>
        <dbReference type="ARBA" id="ARBA00022664"/>
    </source>
</evidence>
<dbReference type="EMBL" id="JBGFUD010005846">
    <property type="protein sequence ID" value="MFH4980636.1"/>
    <property type="molecule type" value="Genomic_DNA"/>
</dbReference>
<feature type="domain" description="mRNA capping enzyme C-terminal" evidence="15">
    <location>
        <begin position="315"/>
        <end position="410"/>
    </location>
</feature>
<reference evidence="16 17" key="1">
    <citation type="submission" date="2024-08" db="EMBL/GenBank/DDBJ databases">
        <title>Gnathostoma spinigerum genome.</title>
        <authorList>
            <person name="Gonzalez-Bertolin B."/>
            <person name="Monzon S."/>
            <person name="Zaballos A."/>
            <person name="Jimenez P."/>
            <person name="Dekumyoy P."/>
            <person name="Varona S."/>
            <person name="Cuesta I."/>
            <person name="Sumanam S."/>
            <person name="Adisakwattana P."/>
            <person name="Gasser R.B."/>
            <person name="Hernandez-Gonzalez A."/>
            <person name="Young N.D."/>
            <person name="Perteguer M.J."/>
        </authorList>
    </citation>
    <scope>NUCLEOTIDE SEQUENCE [LARGE SCALE GENOMIC DNA]</scope>
    <source>
        <strain evidence="16">AL3</strain>
        <tissue evidence="16">Liver</tissue>
    </source>
</reference>
<feature type="region of interest" description="Disordered" evidence="13">
    <location>
        <begin position="423"/>
        <end position="442"/>
    </location>
</feature>
<keyword evidence="5" id="KW-0548">Nucleotidyltransferase</keyword>
<dbReference type="GO" id="GO:0004484">
    <property type="term" value="F:mRNA guanylyltransferase activity"/>
    <property type="evidence" value="ECO:0007669"/>
    <property type="project" value="UniProtKB-EC"/>
</dbReference>
<evidence type="ECO:0000313" key="16">
    <source>
        <dbReference type="EMBL" id="MFH4980636.1"/>
    </source>
</evidence>
<dbReference type="FunFam" id="2.40.50.140:FF:000291">
    <property type="entry name" value="mRNA-capping enzyme"/>
    <property type="match status" value="1"/>
</dbReference>
<dbReference type="Gene3D" id="3.30.470.30">
    <property type="entry name" value="DNA ligase/mRNA capping enzyme"/>
    <property type="match status" value="1"/>
</dbReference>
<dbReference type="InterPro" id="IPR013846">
    <property type="entry name" value="mRNA_cap_enzyme_C"/>
</dbReference>
<feature type="active site" description="N6-GMP-lysine intermediate" evidence="11">
    <location>
        <position position="140"/>
    </location>
</feature>
<dbReference type="InterPro" id="IPR001339">
    <property type="entry name" value="mRNA_cap_enzyme_adenylation"/>
</dbReference>
<proteinExistence type="predicted"/>
<evidence type="ECO:0000256" key="6">
    <source>
        <dbReference type="ARBA" id="ARBA00022741"/>
    </source>
</evidence>
<evidence type="ECO:0000256" key="4">
    <source>
        <dbReference type="ARBA" id="ARBA00022679"/>
    </source>
</evidence>
<feature type="compositionally biased region" description="Basic and acidic residues" evidence="13">
    <location>
        <begin position="423"/>
        <end position="432"/>
    </location>
</feature>
<dbReference type="EC" id="2.7.7.50" evidence="2"/>
<dbReference type="AlphaFoldDB" id="A0ABD6ET57"/>
<dbReference type="CDD" id="cd07895">
    <property type="entry name" value="Adenylation_mRNA_capping"/>
    <property type="match status" value="1"/>
</dbReference>
<dbReference type="PANTHER" id="PTHR10367">
    <property type="entry name" value="MRNA-CAPPING ENZYME"/>
    <property type="match status" value="1"/>
</dbReference>
<dbReference type="Pfam" id="PF01331">
    <property type="entry name" value="mRNA_cap_enzyme"/>
    <property type="match status" value="1"/>
</dbReference>
<keyword evidence="8 12" id="KW-0342">GTP-binding</keyword>
<dbReference type="GO" id="GO:0006370">
    <property type="term" value="P:7-methylguanosine mRNA capping"/>
    <property type="evidence" value="ECO:0007669"/>
    <property type="project" value="UniProtKB-KW"/>
</dbReference>
<dbReference type="SUPFAM" id="SSF56091">
    <property type="entry name" value="DNA ligase/mRNA capping enzyme, catalytic domain"/>
    <property type="match status" value="1"/>
</dbReference>
<feature type="compositionally biased region" description="Basic residues" evidence="13">
    <location>
        <begin position="433"/>
        <end position="442"/>
    </location>
</feature>
<accession>A0ABD6ET57</accession>
<evidence type="ECO:0000256" key="2">
    <source>
        <dbReference type="ARBA" id="ARBA00012475"/>
    </source>
</evidence>
<dbReference type="InterPro" id="IPR012340">
    <property type="entry name" value="NA-bd_OB-fold"/>
</dbReference>
<evidence type="ECO:0000259" key="15">
    <source>
        <dbReference type="Pfam" id="PF03919"/>
    </source>
</evidence>
<keyword evidence="9" id="KW-0539">Nucleus</keyword>
<protein>
    <recommendedName>
        <fullName evidence="2">mRNA guanylyltransferase</fullName>
        <ecNumber evidence="2">2.7.7.50</ecNumber>
    </recommendedName>
</protein>
<sequence>MFAKYRQGGIYKQDYIDELMKQYGDEDEDRIEAPPRPDWEIGPCTSYEPVDDDVNSSENGLSSLTQSDCKDHPQFMDGLVPCVTYVTDTTTRAVLQNKIKEMCGATKDGFPGCQPVSMERSPDRDNLKLLAENKYMVSWKADGVRYMVLINGENQVYAFDRDNSVFRIPDVSFPHRKENRHIRDTLVDAEMIIDRINDDSGVTKDVPRLLIYDIIKFEGQNVGDCDFRTRLLCIRKEIIGPRKEAMQYGRIRRELEPISIRLKDFWEIETVRKLFDEKFTHNVGHEIDGLIFQPIKEPYKPGRLDTLLKWKPPSHNSIDFKLQIKKVNKVGELPEHIGFLYVQHQPQPMCTMKATKKLLPYNNKIIECNFVNGQWNFMRERTDKSLPNSEKTALAVWNSMRYPIDKATLIEFVEKYCVRREQKRPSEYEHNSQHSKRAALTS</sequence>
<keyword evidence="6 12" id="KW-0547">Nucleotide-binding</keyword>
<feature type="domain" description="mRNA capping enzyme adenylation" evidence="14">
    <location>
        <begin position="114"/>
        <end position="311"/>
    </location>
</feature>
<dbReference type="PIRSF" id="PIRSF036958">
    <property type="entry name" value="mRNA_capping_HCE"/>
    <property type="match status" value="1"/>
</dbReference>
<evidence type="ECO:0000256" key="13">
    <source>
        <dbReference type="SAM" id="MobiDB-lite"/>
    </source>
</evidence>
<evidence type="ECO:0000256" key="12">
    <source>
        <dbReference type="PIRSR" id="PIRSR036958-3"/>
    </source>
</evidence>
<comment type="catalytic activity">
    <reaction evidence="10">
        <text>a 5'-end diphospho-ribonucleoside in mRNA + GTP + H(+) = a 5'-end (5'-triphosphoguanosine)-ribonucleoside in mRNA + diphosphate</text>
        <dbReference type="Rhea" id="RHEA:67012"/>
        <dbReference type="Rhea" id="RHEA-COMP:17165"/>
        <dbReference type="Rhea" id="RHEA-COMP:17166"/>
        <dbReference type="ChEBI" id="CHEBI:15378"/>
        <dbReference type="ChEBI" id="CHEBI:33019"/>
        <dbReference type="ChEBI" id="CHEBI:37565"/>
        <dbReference type="ChEBI" id="CHEBI:167616"/>
        <dbReference type="ChEBI" id="CHEBI:167617"/>
        <dbReference type="EC" id="2.7.7.50"/>
    </reaction>
    <physiologicalReaction direction="left-to-right" evidence="10">
        <dbReference type="Rhea" id="RHEA:67013"/>
    </physiologicalReaction>
</comment>
<dbReference type="SUPFAM" id="SSF50249">
    <property type="entry name" value="Nucleic acid-binding proteins"/>
    <property type="match status" value="1"/>
</dbReference>
<feature type="binding site" evidence="12">
    <location>
        <position position="145"/>
    </location>
    <ligand>
        <name>GTP</name>
        <dbReference type="ChEBI" id="CHEBI:37565"/>
    </ligand>
</feature>
<feature type="binding site" evidence="12">
    <location>
        <begin position="309"/>
        <end position="311"/>
    </location>
    <ligand>
        <name>GTP</name>
        <dbReference type="ChEBI" id="CHEBI:37565"/>
    </ligand>
</feature>
<dbReference type="PANTHER" id="PTHR10367:SF17">
    <property type="entry name" value="MRNA-CAPPING ENZYME"/>
    <property type="match status" value="1"/>
</dbReference>
<feature type="binding site" evidence="12">
    <location>
        <position position="161"/>
    </location>
    <ligand>
        <name>GTP</name>
        <dbReference type="ChEBI" id="CHEBI:37565"/>
    </ligand>
</feature>
<dbReference type="Proteomes" id="UP001608902">
    <property type="component" value="Unassembled WGS sequence"/>
</dbReference>
<feature type="region of interest" description="Disordered" evidence="13">
    <location>
        <begin position="27"/>
        <end position="64"/>
    </location>
</feature>
<comment type="subcellular location">
    <subcellularLocation>
        <location evidence="1">Nucleus</location>
    </subcellularLocation>
</comment>
<comment type="caution">
    <text evidence="16">The sequence shown here is derived from an EMBL/GenBank/DDBJ whole genome shotgun (WGS) entry which is preliminary data.</text>
</comment>
<dbReference type="FunFam" id="3.30.470.30:FF:000040">
    <property type="entry name" value="mRNA-capping enzyme"/>
    <property type="match status" value="1"/>
</dbReference>
<dbReference type="Pfam" id="PF03919">
    <property type="entry name" value="mRNA_cap_C"/>
    <property type="match status" value="1"/>
</dbReference>
<dbReference type="InterPro" id="IPR051029">
    <property type="entry name" value="mRNA_Capping_Enz/RNA_Phosphat"/>
</dbReference>
<dbReference type="GO" id="GO:0005525">
    <property type="term" value="F:GTP binding"/>
    <property type="evidence" value="ECO:0007669"/>
    <property type="project" value="UniProtKB-KW"/>
</dbReference>
<name>A0ABD6ET57_9BILA</name>
<evidence type="ECO:0000256" key="9">
    <source>
        <dbReference type="ARBA" id="ARBA00023242"/>
    </source>
</evidence>
<gene>
    <name evidence="16" type="ORF">AB6A40_007345</name>
</gene>
<keyword evidence="4" id="KW-0808">Transferase</keyword>
<dbReference type="Gene3D" id="2.40.50.140">
    <property type="entry name" value="Nucleic acid-binding proteins"/>
    <property type="match status" value="1"/>
</dbReference>
<evidence type="ECO:0000256" key="7">
    <source>
        <dbReference type="ARBA" id="ARBA00023042"/>
    </source>
</evidence>
<keyword evidence="7" id="KW-0506">mRNA capping</keyword>
<organism evidence="16 17">
    <name type="scientific">Gnathostoma spinigerum</name>
    <dbReference type="NCBI Taxonomy" id="75299"/>
    <lineage>
        <taxon>Eukaryota</taxon>
        <taxon>Metazoa</taxon>
        <taxon>Ecdysozoa</taxon>
        <taxon>Nematoda</taxon>
        <taxon>Chromadorea</taxon>
        <taxon>Rhabditida</taxon>
        <taxon>Spirurina</taxon>
        <taxon>Gnathostomatomorpha</taxon>
        <taxon>Gnathostomatoidea</taxon>
        <taxon>Gnathostomatidae</taxon>
        <taxon>Gnathostoma</taxon>
    </lineage>
</organism>
<keyword evidence="3" id="KW-0507">mRNA processing</keyword>
<evidence type="ECO:0000256" key="5">
    <source>
        <dbReference type="ARBA" id="ARBA00022695"/>
    </source>
</evidence>
<feature type="binding site" evidence="12">
    <location>
        <begin position="379"/>
        <end position="384"/>
    </location>
    <ligand>
        <name>GTP</name>
        <dbReference type="ChEBI" id="CHEBI:37565"/>
    </ligand>
</feature>
<dbReference type="GO" id="GO:0005634">
    <property type="term" value="C:nucleus"/>
    <property type="evidence" value="ECO:0007669"/>
    <property type="project" value="UniProtKB-SubCell"/>
</dbReference>
<evidence type="ECO:0000259" key="14">
    <source>
        <dbReference type="Pfam" id="PF01331"/>
    </source>
</evidence>